<evidence type="ECO:0000256" key="4">
    <source>
        <dbReference type="PIRSR" id="PIRSR001112-1"/>
    </source>
</evidence>
<dbReference type="PANTHER" id="PTHR21661">
    <property type="entry name" value="EPOXIDE HYDROLASE 1-RELATED"/>
    <property type="match status" value="1"/>
</dbReference>
<proteinExistence type="inferred from homology"/>
<comment type="similarity">
    <text evidence="1">Belongs to the peptidase S33 family.</text>
</comment>
<dbReference type="AlphaFoldDB" id="A0A2R6S450"/>
<dbReference type="GO" id="GO:0004301">
    <property type="term" value="F:epoxide hydrolase activity"/>
    <property type="evidence" value="ECO:0007669"/>
    <property type="project" value="TreeGrafter"/>
</dbReference>
<dbReference type="OrthoDB" id="7130006at2759"/>
<dbReference type="InterPro" id="IPR000639">
    <property type="entry name" value="Epox_hydrolase-like"/>
</dbReference>
<dbReference type="PANTHER" id="PTHR21661:SF35">
    <property type="entry name" value="EPOXIDE HYDROLASE"/>
    <property type="match status" value="1"/>
</dbReference>
<dbReference type="STRING" id="98765.A0A2R6S450"/>
<dbReference type="SUPFAM" id="SSF53474">
    <property type="entry name" value="alpha/beta-Hydrolases"/>
    <property type="match status" value="1"/>
</dbReference>
<dbReference type="PRINTS" id="PR00412">
    <property type="entry name" value="EPOXHYDRLASE"/>
</dbReference>
<sequence length="405" mass="45343">MAGHLDTLAKKLALATLPCPAPTTYTDSEDAQDWTYGVPRTTLERLVHYWRTSLLPNWREHEQTLNALPQFTRSIEVDGHGVFTAHYVHKKSEDRRRNAIPLLFLHGWPGHFNEASKLLPLLTAPPASSDYPAFDVVVPSLPGFGFSSAPTKTGFALPQYAEFAHKLMLSLGYDEYVVQGGDWGRHIGLGLAYTYPKHVRAWHTNYPRSAGPPQLLRNPLLWLQHLVTPYSAAERKGLDRMQFFTNEGTGYSAIQATMPQTLSYALTDSPVGLLAWIYEKLVFWSDAYDWGDDEVLQWVSIYLFSASGPATSARIYYEIKHSGRSKELINIWSPVPLGLSYFPKELTPVPKTWARTVGNVVFEADHDKGGHFAAHEVPHALADDLRKMFGKGGKAYGVVKGKDGY</sequence>
<dbReference type="InterPro" id="IPR029058">
    <property type="entry name" value="AB_hydrolase_fold"/>
</dbReference>
<name>A0A2R6S450_9APHY</name>
<evidence type="ECO:0000313" key="6">
    <source>
        <dbReference type="EMBL" id="PSS37061.1"/>
    </source>
</evidence>
<evidence type="ECO:0000313" key="7">
    <source>
        <dbReference type="Proteomes" id="UP000186601"/>
    </source>
</evidence>
<feature type="active site" description="Nucleophile" evidence="4">
    <location>
        <position position="182"/>
    </location>
</feature>
<evidence type="ECO:0000256" key="2">
    <source>
        <dbReference type="ARBA" id="ARBA00022797"/>
    </source>
</evidence>
<dbReference type="Proteomes" id="UP000186601">
    <property type="component" value="Unassembled WGS sequence"/>
</dbReference>
<dbReference type="InterPro" id="IPR010497">
    <property type="entry name" value="Epoxide_hydro_N"/>
</dbReference>
<keyword evidence="7" id="KW-1185">Reference proteome</keyword>
<gene>
    <name evidence="6" type="ORF">PHLCEN_2v1100</name>
</gene>
<dbReference type="PIRSF" id="PIRSF001112">
    <property type="entry name" value="Epoxide_hydrolase"/>
    <property type="match status" value="1"/>
</dbReference>
<comment type="caution">
    <text evidence="6">The sequence shown here is derived from an EMBL/GenBank/DDBJ whole genome shotgun (WGS) entry which is preliminary data.</text>
</comment>
<feature type="active site" description="Proton donor" evidence="4">
    <location>
        <position position="316"/>
    </location>
</feature>
<dbReference type="EMBL" id="MLYV02000084">
    <property type="protein sequence ID" value="PSS37061.1"/>
    <property type="molecule type" value="Genomic_DNA"/>
</dbReference>
<evidence type="ECO:0000256" key="1">
    <source>
        <dbReference type="ARBA" id="ARBA00010088"/>
    </source>
</evidence>
<accession>A0A2R6S450</accession>
<reference evidence="6 7" key="1">
    <citation type="submission" date="2018-02" db="EMBL/GenBank/DDBJ databases">
        <title>Genome sequence of the basidiomycete white-rot fungus Phlebia centrifuga.</title>
        <authorList>
            <person name="Granchi Z."/>
            <person name="Peng M."/>
            <person name="de Vries R.P."/>
            <person name="Hilden K."/>
            <person name="Makela M.R."/>
            <person name="Grigoriev I."/>
            <person name="Riley R."/>
        </authorList>
    </citation>
    <scope>NUCLEOTIDE SEQUENCE [LARGE SCALE GENOMIC DNA]</scope>
    <source>
        <strain evidence="6 7">FBCC195</strain>
    </source>
</reference>
<evidence type="ECO:0000259" key="5">
    <source>
        <dbReference type="Pfam" id="PF06441"/>
    </source>
</evidence>
<dbReference type="Gene3D" id="3.40.50.1820">
    <property type="entry name" value="alpha/beta hydrolase"/>
    <property type="match status" value="1"/>
</dbReference>
<dbReference type="Pfam" id="PF06441">
    <property type="entry name" value="EHN"/>
    <property type="match status" value="1"/>
</dbReference>
<keyword evidence="3" id="KW-0378">Hydrolase</keyword>
<dbReference type="InterPro" id="IPR016292">
    <property type="entry name" value="Epoxide_hydrolase"/>
</dbReference>
<keyword evidence="2" id="KW-0058">Aromatic hydrocarbons catabolism</keyword>
<organism evidence="6 7">
    <name type="scientific">Hermanssonia centrifuga</name>
    <dbReference type="NCBI Taxonomy" id="98765"/>
    <lineage>
        <taxon>Eukaryota</taxon>
        <taxon>Fungi</taxon>
        <taxon>Dikarya</taxon>
        <taxon>Basidiomycota</taxon>
        <taxon>Agaricomycotina</taxon>
        <taxon>Agaricomycetes</taxon>
        <taxon>Polyporales</taxon>
        <taxon>Meruliaceae</taxon>
        <taxon>Hermanssonia</taxon>
    </lineage>
</organism>
<evidence type="ECO:0000256" key="3">
    <source>
        <dbReference type="ARBA" id="ARBA00022801"/>
    </source>
</evidence>
<dbReference type="GO" id="GO:0097176">
    <property type="term" value="P:epoxide metabolic process"/>
    <property type="evidence" value="ECO:0007669"/>
    <property type="project" value="TreeGrafter"/>
</dbReference>
<feature type="domain" description="Epoxide hydrolase N-terminal" evidence="5">
    <location>
        <begin position="4"/>
        <end position="114"/>
    </location>
</feature>
<protein>
    <recommendedName>
        <fullName evidence="5">Epoxide hydrolase N-terminal domain-containing protein</fullName>
    </recommendedName>
</protein>
<feature type="active site" description="Proton acceptor" evidence="4">
    <location>
        <position position="371"/>
    </location>
</feature>